<dbReference type="InterPro" id="IPR006683">
    <property type="entry name" value="Thioestr_dom"/>
</dbReference>
<dbReference type="GO" id="GO:0016289">
    <property type="term" value="F:acyl-CoA hydrolase activity"/>
    <property type="evidence" value="ECO:0007669"/>
    <property type="project" value="UniProtKB-ARBA"/>
</dbReference>
<dbReference type="CDD" id="cd03443">
    <property type="entry name" value="PaaI_thioesterase"/>
    <property type="match status" value="1"/>
</dbReference>
<dbReference type="OrthoDB" id="9813158at2"/>
<dbReference type="KEGG" id="fpf:DCC35_16050"/>
<dbReference type="RefSeq" id="WP_137091739.1">
    <property type="nucleotide sequence ID" value="NZ_CP028923.1"/>
</dbReference>
<dbReference type="EMBL" id="CP028923">
    <property type="protein sequence ID" value="QCK16144.1"/>
    <property type="molecule type" value="Genomic_DNA"/>
</dbReference>
<accession>A0A4D7K5Q8</accession>
<evidence type="ECO:0000313" key="4">
    <source>
        <dbReference type="Proteomes" id="UP000298616"/>
    </source>
</evidence>
<organism evidence="3 4">
    <name type="scientific">Mangrovivirga cuniculi</name>
    <dbReference type="NCBI Taxonomy" id="2715131"/>
    <lineage>
        <taxon>Bacteria</taxon>
        <taxon>Pseudomonadati</taxon>
        <taxon>Bacteroidota</taxon>
        <taxon>Cytophagia</taxon>
        <taxon>Cytophagales</taxon>
        <taxon>Mangrovivirgaceae</taxon>
        <taxon>Mangrovivirga</taxon>
    </lineage>
</organism>
<dbReference type="InterPro" id="IPR003736">
    <property type="entry name" value="PAAI_dom"/>
</dbReference>
<feature type="domain" description="Thioesterase" evidence="2">
    <location>
        <begin position="54"/>
        <end position="127"/>
    </location>
</feature>
<dbReference type="Proteomes" id="UP000298616">
    <property type="component" value="Chromosome"/>
</dbReference>
<dbReference type="Gene3D" id="3.10.129.10">
    <property type="entry name" value="Hotdog Thioesterase"/>
    <property type="match status" value="1"/>
</dbReference>
<gene>
    <name evidence="3" type="ORF">DCC35_16050</name>
</gene>
<dbReference type="PANTHER" id="PTHR43240">
    <property type="entry name" value="1,4-DIHYDROXY-2-NAPHTHOYL-COA THIOESTERASE 1"/>
    <property type="match status" value="1"/>
</dbReference>
<dbReference type="Pfam" id="PF03061">
    <property type="entry name" value="4HBT"/>
    <property type="match status" value="1"/>
</dbReference>
<dbReference type="InterPro" id="IPR029069">
    <property type="entry name" value="HotDog_dom_sf"/>
</dbReference>
<reference evidence="3 4" key="1">
    <citation type="submission" date="2018-04" db="EMBL/GenBank/DDBJ databases">
        <title>Complete genome uncultured novel isolate.</title>
        <authorList>
            <person name="Merlino G."/>
        </authorList>
    </citation>
    <scope>NUCLEOTIDE SEQUENCE [LARGE SCALE GENOMIC DNA]</scope>
    <source>
        <strain evidence="4">R1DC9</strain>
    </source>
</reference>
<proteinExistence type="predicted"/>
<evidence type="ECO:0000313" key="3">
    <source>
        <dbReference type="EMBL" id="QCK16144.1"/>
    </source>
</evidence>
<dbReference type="NCBIfam" id="TIGR00369">
    <property type="entry name" value="unchar_dom_1"/>
    <property type="match status" value="1"/>
</dbReference>
<evidence type="ECO:0000259" key="2">
    <source>
        <dbReference type="Pfam" id="PF03061"/>
    </source>
</evidence>
<keyword evidence="4" id="KW-1185">Reference proteome</keyword>
<sequence>MEDKIREYIIRAAEEEIPIHRFLGLKVEKLELDFVRVSVPYSEEFVGDIRKSRWHGGIIGLIMDSVGGMIGIANFTSKKDKLATIDLRIDYLRGAEAYDVVVEGNLVRLGSRIMVANMQAFQKGQLVAEGKGVYNFVRA</sequence>
<protein>
    <submittedName>
        <fullName evidence="3">Phenylacetic acid degradation protein</fullName>
    </submittedName>
</protein>
<dbReference type="AlphaFoldDB" id="A0A4D7K5Q8"/>
<evidence type="ECO:0000256" key="1">
    <source>
        <dbReference type="ARBA" id="ARBA00022801"/>
    </source>
</evidence>
<name>A0A4D7K5Q8_9BACT</name>
<keyword evidence="1" id="KW-0378">Hydrolase</keyword>
<dbReference type="SUPFAM" id="SSF54637">
    <property type="entry name" value="Thioesterase/thiol ester dehydrase-isomerase"/>
    <property type="match status" value="1"/>
</dbReference>